<evidence type="ECO:0000259" key="3">
    <source>
        <dbReference type="Pfam" id="PF13439"/>
    </source>
</evidence>
<evidence type="ECO:0000259" key="2">
    <source>
        <dbReference type="Pfam" id="PF00534"/>
    </source>
</evidence>
<dbReference type="GO" id="GO:0016757">
    <property type="term" value="F:glycosyltransferase activity"/>
    <property type="evidence" value="ECO:0007669"/>
    <property type="project" value="InterPro"/>
</dbReference>
<keyword evidence="1 4" id="KW-0808">Transferase</keyword>
<feature type="domain" description="Glycosyl transferase family 1" evidence="2">
    <location>
        <begin position="209"/>
        <end position="322"/>
    </location>
</feature>
<evidence type="ECO:0000313" key="5">
    <source>
        <dbReference type="Proteomes" id="UP000317371"/>
    </source>
</evidence>
<gene>
    <name evidence="4" type="ORF">FKZ61_04915</name>
</gene>
<dbReference type="CDD" id="cd03809">
    <property type="entry name" value="GT4_MtfB-like"/>
    <property type="match status" value="1"/>
</dbReference>
<accession>A0A540VJQ5</accession>
<dbReference type="OrthoDB" id="9769555at2"/>
<dbReference type="SUPFAM" id="SSF53756">
    <property type="entry name" value="UDP-Glycosyltransferase/glycogen phosphorylase"/>
    <property type="match status" value="1"/>
</dbReference>
<dbReference type="InterPro" id="IPR028098">
    <property type="entry name" value="Glyco_trans_4-like_N"/>
</dbReference>
<dbReference type="GO" id="GO:0009103">
    <property type="term" value="P:lipopolysaccharide biosynthetic process"/>
    <property type="evidence" value="ECO:0007669"/>
    <property type="project" value="TreeGrafter"/>
</dbReference>
<evidence type="ECO:0000313" key="4">
    <source>
        <dbReference type="EMBL" id="TQE96984.1"/>
    </source>
</evidence>
<dbReference type="InterPro" id="IPR001296">
    <property type="entry name" value="Glyco_trans_1"/>
</dbReference>
<feature type="domain" description="Glycosyltransferase subfamily 4-like N-terminal" evidence="3">
    <location>
        <begin position="29"/>
        <end position="185"/>
    </location>
</feature>
<dbReference type="Gene3D" id="3.40.50.2000">
    <property type="entry name" value="Glycogen Phosphorylase B"/>
    <property type="match status" value="2"/>
</dbReference>
<dbReference type="Proteomes" id="UP000317371">
    <property type="component" value="Unassembled WGS sequence"/>
</dbReference>
<sequence length="330" mass="36047">MVPGATLNLHLRPMHVAINGWFAGRLTTGSGQYLEQLLQRLPHLAPHLRLSLLQPAGAAAAQEDRPGVESIAVPLPRLPKALAKVWWEQVTVPATAARLGAHVLWVPYWAAPWRQPCPVVVTVHDLIPLLLPGYRGSPFHRLYTTLVAHTARRAQAILTVSHASAQDIVQHLNVPPERVHVVHHGPNQAGPPPDLAQTAAVRRRYNLPARYFLYLGGFDRRKNVAGILRAYRRYLEKGGDPAIHLVIAGELPARDTPFAPDPRPLARAEGIEAQVHFCGWVAEGDKPALYAGATAFLFPSTYEGFGMMVLEAMAAGTPVVTSGQLARRDV</sequence>
<dbReference type="PANTHER" id="PTHR46401:SF2">
    <property type="entry name" value="GLYCOSYLTRANSFERASE WBBK-RELATED"/>
    <property type="match status" value="1"/>
</dbReference>
<protein>
    <submittedName>
        <fullName evidence="4">Glycosyltransferase family 4 protein</fullName>
    </submittedName>
</protein>
<dbReference type="InParanoid" id="A0A540VJQ5"/>
<dbReference type="EMBL" id="VIGC01000005">
    <property type="protein sequence ID" value="TQE96984.1"/>
    <property type="molecule type" value="Genomic_DNA"/>
</dbReference>
<dbReference type="PANTHER" id="PTHR46401">
    <property type="entry name" value="GLYCOSYLTRANSFERASE WBBK-RELATED"/>
    <property type="match status" value="1"/>
</dbReference>
<proteinExistence type="predicted"/>
<evidence type="ECO:0000256" key="1">
    <source>
        <dbReference type="ARBA" id="ARBA00022679"/>
    </source>
</evidence>
<dbReference type="Pfam" id="PF00534">
    <property type="entry name" value="Glycos_transf_1"/>
    <property type="match status" value="1"/>
</dbReference>
<dbReference type="Pfam" id="PF13439">
    <property type="entry name" value="Glyco_transf_4"/>
    <property type="match status" value="1"/>
</dbReference>
<name>A0A540VJQ5_9CHLR</name>
<reference evidence="4 5" key="1">
    <citation type="submission" date="2019-06" db="EMBL/GenBank/DDBJ databases">
        <title>Genome sequence of Litorilinea aerophila BAA-2444.</title>
        <authorList>
            <person name="Maclea K.S."/>
            <person name="Maurais E.G."/>
            <person name="Iannazzi L.C."/>
        </authorList>
    </citation>
    <scope>NUCLEOTIDE SEQUENCE [LARGE SCALE GENOMIC DNA]</scope>
    <source>
        <strain evidence="4 5">ATCC BAA-2444</strain>
    </source>
</reference>
<comment type="caution">
    <text evidence="4">The sequence shown here is derived from an EMBL/GenBank/DDBJ whole genome shotgun (WGS) entry which is preliminary data.</text>
</comment>
<dbReference type="AlphaFoldDB" id="A0A540VJQ5"/>
<keyword evidence="5" id="KW-1185">Reference proteome</keyword>
<organism evidence="4 5">
    <name type="scientific">Litorilinea aerophila</name>
    <dbReference type="NCBI Taxonomy" id="1204385"/>
    <lineage>
        <taxon>Bacteria</taxon>
        <taxon>Bacillati</taxon>
        <taxon>Chloroflexota</taxon>
        <taxon>Caldilineae</taxon>
        <taxon>Caldilineales</taxon>
        <taxon>Caldilineaceae</taxon>
        <taxon>Litorilinea</taxon>
    </lineage>
</organism>